<name>A0ABU3BJY4_9FLAO</name>
<comment type="pathway">
    <text evidence="3 9">Carbohydrate metabolism; pentose and glucuronate interconversion.</text>
</comment>
<keyword evidence="7 9" id="KW-0464">Manganese</keyword>
<dbReference type="Pfam" id="PF03786">
    <property type="entry name" value="UxuA"/>
    <property type="match status" value="1"/>
</dbReference>
<evidence type="ECO:0000313" key="11">
    <source>
        <dbReference type="Proteomes" id="UP001250662"/>
    </source>
</evidence>
<dbReference type="InterPro" id="IPR004628">
    <property type="entry name" value="Man_deHydtase"/>
</dbReference>
<comment type="similarity">
    <text evidence="4 9">Belongs to the mannonate dehydratase family.</text>
</comment>
<comment type="cofactor">
    <cofactor evidence="9">
        <name>Fe(2+)</name>
        <dbReference type="ChEBI" id="CHEBI:29033"/>
    </cofactor>
    <cofactor evidence="9">
        <name>Mn(2+)</name>
        <dbReference type="ChEBI" id="CHEBI:29035"/>
    </cofactor>
</comment>
<comment type="catalytic activity">
    <reaction evidence="1 9">
        <text>D-mannonate = 2-dehydro-3-deoxy-D-gluconate + H2O</text>
        <dbReference type="Rhea" id="RHEA:20097"/>
        <dbReference type="ChEBI" id="CHEBI:15377"/>
        <dbReference type="ChEBI" id="CHEBI:17767"/>
        <dbReference type="ChEBI" id="CHEBI:57990"/>
        <dbReference type="EC" id="4.2.1.8"/>
    </reaction>
</comment>
<dbReference type="NCBIfam" id="TIGR00695">
    <property type="entry name" value="uxuA"/>
    <property type="match status" value="1"/>
</dbReference>
<comment type="caution">
    <text evidence="10">The sequence shown here is derived from an EMBL/GenBank/DDBJ whole genome shotgun (WGS) entry which is preliminary data.</text>
</comment>
<dbReference type="EC" id="4.2.1.8" evidence="5 9"/>
<dbReference type="PIRSF" id="PIRSF016049">
    <property type="entry name" value="Man_dehyd"/>
    <property type="match status" value="1"/>
</dbReference>
<dbReference type="Gene3D" id="3.20.20.150">
    <property type="entry name" value="Divalent-metal-dependent TIM barrel enzymes"/>
    <property type="match status" value="1"/>
</dbReference>
<keyword evidence="11" id="KW-1185">Reference proteome</keyword>
<evidence type="ECO:0000256" key="6">
    <source>
        <dbReference type="ARBA" id="ARBA00023004"/>
    </source>
</evidence>
<dbReference type="HAMAP" id="MF_00106">
    <property type="entry name" value="UxuA"/>
    <property type="match status" value="1"/>
</dbReference>
<proteinExistence type="inferred from homology"/>
<dbReference type="EMBL" id="JAVRHU010000003">
    <property type="protein sequence ID" value="MDT0622468.1"/>
    <property type="molecule type" value="Genomic_DNA"/>
</dbReference>
<evidence type="ECO:0000256" key="8">
    <source>
        <dbReference type="ARBA" id="ARBA00023239"/>
    </source>
</evidence>
<reference evidence="10 11" key="1">
    <citation type="submission" date="2023-09" db="EMBL/GenBank/DDBJ databases">
        <authorList>
            <person name="Rey-Velasco X."/>
        </authorList>
    </citation>
    <scope>NUCLEOTIDE SEQUENCE [LARGE SCALE GENOMIC DNA]</scope>
    <source>
        <strain evidence="10 11">P007</strain>
    </source>
</reference>
<keyword evidence="8 9" id="KW-0456">Lyase</keyword>
<evidence type="ECO:0000256" key="3">
    <source>
        <dbReference type="ARBA" id="ARBA00004892"/>
    </source>
</evidence>
<gene>
    <name evidence="9 10" type="primary">uxuA</name>
    <name evidence="10" type="ORF">RM520_12590</name>
</gene>
<dbReference type="SUPFAM" id="SSF51658">
    <property type="entry name" value="Xylose isomerase-like"/>
    <property type="match status" value="1"/>
</dbReference>
<dbReference type="Proteomes" id="UP001250662">
    <property type="component" value="Unassembled WGS sequence"/>
</dbReference>
<protein>
    <recommendedName>
        <fullName evidence="5 9">Mannonate dehydratase</fullName>
        <ecNumber evidence="5 9">4.2.1.8</ecNumber>
    </recommendedName>
    <alternativeName>
        <fullName evidence="9">D-mannonate hydro-lyase</fullName>
    </alternativeName>
</protein>
<accession>A0ABU3BJY4</accession>
<comment type="function">
    <text evidence="2 9">Catalyzes the dehydration of D-mannonate.</text>
</comment>
<evidence type="ECO:0000313" key="10">
    <source>
        <dbReference type="EMBL" id="MDT0622468.1"/>
    </source>
</evidence>
<evidence type="ECO:0000256" key="4">
    <source>
        <dbReference type="ARBA" id="ARBA00007389"/>
    </source>
</evidence>
<evidence type="ECO:0000256" key="1">
    <source>
        <dbReference type="ARBA" id="ARBA00001794"/>
    </source>
</evidence>
<dbReference type="GO" id="GO:0008927">
    <property type="term" value="F:mannonate dehydratase activity"/>
    <property type="evidence" value="ECO:0007669"/>
    <property type="project" value="UniProtKB-EC"/>
</dbReference>
<evidence type="ECO:0000256" key="5">
    <source>
        <dbReference type="ARBA" id="ARBA00012927"/>
    </source>
</evidence>
<dbReference type="PANTHER" id="PTHR30387:SF2">
    <property type="entry name" value="MANNONATE DEHYDRATASE"/>
    <property type="match status" value="1"/>
</dbReference>
<evidence type="ECO:0000256" key="7">
    <source>
        <dbReference type="ARBA" id="ARBA00023211"/>
    </source>
</evidence>
<keyword evidence="6 9" id="KW-0408">Iron</keyword>
<dbReference type="RefSeq" id="WP_311388285.1">
    <property type="nucleotide sequence ID" value="NZ_JAVRHU010000003.1"/>
</dbReference>
<dbReference type="NCBIfam" id="NF003027">
    <property type="entry name" value="PRK03906.1"/>
    <property type="match status" value="1"/>
</dbReference>
<dbReference type="PANTHER" id="PTHR30387">
    <property type="entry name" value="MANNONATE DEHYDRATASE"/>
    <property type="match status" value="1"/>
</dbReference>
<organism evidence="10 11">
    <name type="scientific">Croceitalea vernalis</name>
    <dbReference type="NCBI Taxonomy" id="3075599"/>
    <lineage>
        <taxon>Bacteria</taxon>
        <taxon>Pseudomonadati</taxon>
        <taxon>Bacteroidota</taxon>
        <taxon>Flavobacteriia</taxon>
        <taxon>Flavobacteriales</taxon>
        <taxon>Flavobacteriaceae</taxon>
        <taxon>Croceitalea</taxon>
    </lineage>
</organism>
<evidence type="ECO:0000256" key="2">
    <source>
        <dbReference type="ARBA" id="ARBA00002713"/>
    </source>
</evidence>
<sequence length="386" mass="43807">MEQTMRWYGPKDSVSLNDIRQAGCSGVVSALHHIPNGEVWPIKDILRRKKRIEDAGLVWSVVESIPVHENIKTQSGNFIELIQNYRQSLKNLAICEIFNVTYNFMPVLDWTRTDLKFKLKTGSLALRFDLKALIAFDAFILNRPNAKNDYSKELIAAADYYFKSMSLHEKYELQQNIIAGLPGSEESFTLNQFQEHLDLYKQLDAERLRSHLVFFLKELCPLADSLGLKLAIHPDDPPFDILGLPRVVSSHKDLIFLFDEVANPSNGLCFCTGSLGAKKDNDLIAILNNFKDRINFLHLRNVTLEEDGSFYEANHLQGSTDMTAIVRTIIELSKERQVNIPMRPDHGHQILDDLLKNTNPGYSAIGRLKGLAELRGLEKGIIAMLD</sequence>
<dbReference type="InterPro" id="IPR036237">
    <property type="entry name" value="Xyl_isomerase-like_sf"/>
</dbReference>
<evidence type="ECO:0000256" key="9">
    <source>
        <dbReference type="HAMAP-Rule" id="MF_00106"/>
    </source>
</evidence>